<feature type="compositionally biased region" description="Basic residues" evidence="6">
    <location>
        <begin position="418"/>
        <end position="427"/>
    </location>
</feature>
<feature type="domain" description="Protein kinase" evidence="7">
    <location>
        <begin position="13"/>
        <end position="277"/>
    </location>
</feature>
<dbReference type="GO" id="GO:0004674">
    <property type="term" value="F:protein serine/threonine kinase activity"/>
    <property type="evidence" value="ECO:0007669"/>
    <property type="project" value="UniProtKB-KW"/>
</dbReference>
<accession>A0A250J175</accession>
<proteinExistence type="predicted"/>
<evidence type="ECO:0000256" key="2">
    <source>
        <dbReference type="ARBA" id="ARBA00022741"/>
    </source>
</evidence>
<dbReference type="EMBL" id="CP022098">
    <property type="protein sequence ID" value="ATB37313.1"/>
    <property type="molecule type" value="Genomic_DNA"/>
</dbReference>
<dbReference type="InterPro" id="IPR011009">
    <property type="entry name" value="Kinase-like_dom_sf"/>
</dbReference>
<dbReference type="AlphaFoldDB" id="A0A250J175"/>
<dbReference type="Gene3D" id="3.30.200.20">
    <property type="entry name" value="Phosphorylase Kinase, domain 1"/>
    <property type="match status" value="1"/>
</dbReference>
<dbReference type="InterPro" id="IPR011006">
    <property type="entry name" value="CheY-like_superfamily"/>
</dbReference>
<evidence type="ECO:0000256" key="6">
    <source>
        <dbReference type="SAM" id="MobiDB-lite"/>
    </source>
</evidence>
<reference evidence="8 9" key="1">
    <citation type="submission" date="2017-06" db="EMBL/GenBank/DDBJ databases">
        <title>Sequencing and comparative analysis of myxobacterial genomes.</title>
        <authorList>
            <person name="Rupp O."/>
            <person name="Goesmann A."/>
            <person name="Sogaard-Andersen L."/>
        </authorList>
    </citation>
    <scope>NUCLEOTIDE SEQUENCE [LARGE SCALE GENOMIC DNA]</scope>
    <source>
        <strain evidence="8 9">DSM 52655</strain>
    </source>
</reference>
<protein>
    <submittedName>
        <fullName evidence="8">Putative serine/threonine protein kinase</fullName>
    </submittedName>
</protein>
<keyword evidence="4 5" id="KW-0067">ATP-binding</keyword>
<dbReference type="InterPro" id="IPR000719">
    <property type="entry name" value="Prot_kinase_dom"/>
</dbReference>
<evidence type="ECO:0000256" key="1">
    <source>
        <dbReference type="ARBA" id="ARBA00022679"/>
    </source>
</evidence>
<keyword evidence="1" id="KW-0808">Transferase</keyword>
<dbReference type="InterPro" id="IPR017441">
    <property type="entry name" value="Protein_kinase_ATP_BS"/>
</dbReference>
<dbReference type="PANTHER" id="PTHR43289:SF6">
    <property type="entry name" value="SERINE_THREONINE-PROTEIN KINASE NEKL-3"/>
    <property type="match status" value="1"/>
</dbReference>
<dbReference type="PROSITE" id="PS00107">
    <property type="entry name" value="PROTEIN_KINASE_ATP"/>
    <property type="match status" value="1"/>
</dbReference>
<dbReference type="Proteomes" id="UP000217257">
    <property type="component" value="Chromosome"/>
</dbReference>
<evidence type="ECO:0000256" key="4">
    <source>
        <dbReference type="ARBA" id="ARBA00022840"/>
    </source>
</evidence>
<dbReference type="PANTHER" id="PTHR43289">
    <property type="entry name" value="MITOGEN-ACTIVATED PROTEIN KINASE KINASE KINASE 20-RELATED"/>
    <property type="match status" value="1"/>
</dbReference>
<evidence type="ECO:0000256" key="3">
    <source>
        <dbReference type="ARBA" id="ARBA00022777"/>
    </source>
</evidence>
<sequence length="450" mass="47770">MRLEQGHLVAGRFQIVRALGEGGMGVVYEAEQFSLGRRVALKVMHPHIASAPGFAERFHREAQVLARLRHPGSVEVYDFGADEELIFIAMELVSGESLEAVLQREGVLSVPRAVGLAVQVLEVLRAAHALGIIHRDLKPANLFLESHPEGERVKVLDFGLATLSESWHTRITQAGTAVGTPGFMSPEQMRGGLVDGRSDLYALGCVLHELLTGSPPFPVGPSVEVSAAHLYRPVPSLREARPDLSFPAPLESAVMRAMEKLPTARPVDAAAMREELLAVLAEPVSAAPPARRGEGKKTGRPTPREVAPPGPVVGSAPVAVVSERTNASARLVESLNACGFQARFVEAAEPLLGFGALLVIAEGRASLARARELAARPDVPPVLVCGPAEDWELVTGALEGGVFDFIPLPPDPRDLTRKVSRAQKLKRQGSLPPPLPGAGPAGRGPGPTGR</sequence>
<evidence type="ECO:0000259" key="7">
    <source>
        <dbReference type="PROSITE" id="PS50011"/>
    </source>
</evidence>
<dbReference type="CDD" id="cd14014">
    <property type="entry name" value="STKc_PknB_like"/>
    <property type="match status" value="1"/>
</dbReference>
<dbReference type="Gene3D" id="1.10.510.10">
    <property type="entry name" value="Transferase(Phosphotransferase) domain 1"/>
    <property type="match status" value="1"/>
</dbReference>
<name>A0A250J175_9BACT</name>
<evidence type="ECO:0000313" key="9">
    <source>
        <dbReference type="Proteomes" id="UP000217257"/>
    </source>
</evidence>
<dbReference type="KEGG" id="cfus:CYFUS_002734"/>
<dbReference type="SUPFAM" id="SSF56112">
    <property type="entry name" value="Protein kinase-like (PK-like)"/>
    <property type="match status" value="1"/>
</dbReference>
<dbReference type="GO" id="GO:0005524">
    <property type="term" value="F:ATP binding"/>
    <property type="evidence" value="ECO:0007669"/>
    <property type="project" value="UniProtKB-UniRule"/>
</dbReference>
<keyword evidence="2 5" id="KW-0547">Nucleotide-binding</keyword>
<feature type="compositionally biased region" description="Gly residues" evidence="6">
    <location>
        <begin position="439"/>
        <end position="450"/>
    </location>
</feature>
<dbReference type="Pfam" id="PF00069">
    <property type="entry name" value="Pkinase"/>
    <property type="match status" value="1"/>
</dbReference>
<dbReference type="RefSeq" id="WP_095985643.1">
    <property type="nucleotide sequence ID" value="NZ_CP022098.1"/>
</dbReference>
<keyword evidence="3 8" id="KW-0418">Kinase</keyword>
<keyword evidence="8" id="KW-0723">Serine/threonine-protein kinase</keyword>
<feature type="binding site" evidence="5">
    <location>
        <position position="42"/>
    </location>
    <ligand>
        <name>ATP</name>
        <dbReference type="ChEBI" id="CHEBI:30616"/>
    </ligand>
</feature>
<dbReference type="SMART" id="SM00220">
    <property type="entry name" value="S_TKc"/>
    <property type="match status" value="1"/>
</dbReference>
<evidence type="ECO:0000256" key="5">
    <source>
        <dbReference type="PROSITE-ProRule" id="PRU10141"/>
    </source>
</evidence>
<dbReference type="PROSITE" id="PS00108">
    <property type="entry name" value="PROTEIN_KINASE_ST"/>
    <property type="match status" value="1"/>
</dbReference>
<feature type="region of interest" description="Disordered" evidence="6">
    <location>
        <begin position="411"/>
        <end position="450"/>
    </location>
</feature>
<organism evidence="8 9">
    <name type="scientific">Cystobacter fuscus</name>
    <dbReference type="NCBI Taxonomy" id="43"/>
    <lineage>
        <taxon>Bacteria</taxon>
        <taxon>Pseudomonadati</taxon>
        <taxon>Myxococcota</taxon>
        <taxon>Myxococcia</taxon>
        <taxon>Myxococcales</taxon>
        <taxon>Cystobacterineae</taxon>
        <taxon>Archangiaceae</taxon>
        <taxon>Cystobacter</taxon>
    </lineage>
</organism>
<dbReference type="PROSITE" id="PS50011">
    <property type="entry name" value="PROTEIN_KINASE_DOM"/>
    <property type="match status" value="1"/>
</dbReference>
<dbReference type="InterPro" id="IPR008271">
    <property type="entry name" value="Ser/Thr_kinase_AS"/>
</dbReference>
<evidence type="ECO:0000313" key="8">
    <source>
        <dbReference type="EMBL" id="ATB37313.1"/>
    </source>
</evidence>
<dbReference type="SUPFAM" id="SSF52172">
    <property type="entry name" value="CheY-like"/>
    <property type="match status" value="1"/>
</dbReference>
<gene>
    <name evidence="8" type="ORF">CYFUS_002734</name>
</gene>
<feature type="region of interest" description="Disordered" evidence="6">
    <location>
        <begin position="287"/>
        <end position="311"/>
    </location>
</feature>